<name>A0A1F5F448_9BACT</name>
<dbReference type="InterPro" id="IPR043716">
    <property type="entry name" value="DUF5657"/>
</dbReference>
<keyword evidence="1" id="KW-0472">Membrane</keyword>
<dbReference type="AlphaFoldDB" id="A0A1F5F448"/>
<keyword evidence="1" id="KW-0812">Transmembrane</keyword>
<feature type="transmembrane region" description="Helical" evidence="1">
    <location>
        <begin position="6"/>
        <end position="30"/>
    </location>
</feature>
<organism evidence="2 3">
    <name type="scientific">Candidatus Collierbacteria bacterium RIFOXYA2_FULL_46_10</name>
    <dbReference type="NCBI Taxonomy" id="1817726"/>
    <lineage>
        <taxon>Bacteria</taxon>
        <taxon>Candidatus Collieribacteriota</taxon>
    </lineage>
</organism>
<proteinExistence type="predicted"/>
<dbReference type="Pfam" id="PF18901">
    <property type="entry name" value="DUF5657"/>
    <property type="match status" value="1"/>
</dbReference>
<evidence type="ECO:0000256" key="1">
    <source>
        <dbReference type="SAM" id="Phobius"/>
    </source>
</evidence>
<comment type="caution">
    <text evidence="2">The sequence shown here is derived from an EMBL/GenBank/DDBJ whole genome shotgun (WGS) entry which is preliminary data.</text>
</comment>
<sequence>MDPIGILQSITLLGVVKVMMGILLLVYAIFALLMMRQIAAMTRAVAMKDDLVIRMMGVFHFGFAIVVLVMAVIFL</sequence>
<dbReference type="EMBL" id="MFAK01000036">
    <property type="protein sequence ID" value="OGD74399.1"/>
    <property type="molecule type" value="Genomic_DNA"/>
</dbReference>
<evidence type="ECO:0000313" key="2">
    <source>
        <dbReference type="EMBL" id="OGD74399.1"/>
    </source>
</evidence>
<reference evidence="2 3" key="1">
    <citation type="journal article" date="2016" name="Nat. Commun.">
        <title>Thousands of microbial genomes shed light on interconnected biogeochemical processes in an aquifer system.</title>
        <authorList>
            <person name="Anantharaman K."/>
            <person name="Brown C.T."/>
            <person name="Hug L.A."/>
            <person name="Sharon I."/>
            <person name="Castelle C.J."/>
            <person name="Probst A.J."/>
            <person name="Thomas B.C."/>
            <person name="Singh A."/>
            <person name="Wilkins M.J."/>
            <person name="Karaoz U."/>
            <person name="Brodie E.L."/>
            <person name="Williams K.H."/>
            <person name="Hubbard S.S."/>
            <person name="Banfield J.F."/>
        </authorList>
    </citation>
    <scope>NUCLEOTIDE SEQUENCE [LARGE SCALE GENOMIC DNA]</scope>
</reference>
<accession>A0A1F5F448</accession>
<dbReference type="Proteomes" id="UP000176191">
    <property type="component" value="Unassembled WGS sequence"/>
</dbReference>
<evidence type="ECO:0000313" key="3">
    <source>
        <dbReference type="Proteomes" id="UP000176191"/>
    </source>
</evidence>
<keyword evidence="1" id="KW-1133">Transmembrane helix</keyword>
<protein>
    <submittedName>
        <fullName evidence="2">Uncharacterized protein</fullName>
    </submittedName>
</protein>
<feature type="transmembrane region" description="Helical" evidence="1">
    <location>
        <begin position="51"/>
        <end position="74"/>
    </location>
</feature>
<gene>
    <name evidence="2" type="ORF">A2228_02705</name>
</gene>